<sequence>MPLSGHTPDKPGNTIPYIHKLCTENRKGIRILRFAEAATIRHYKLDLRKQTEFVISPRTALIGITVLPPRCSDQRSCPYYQSCVIWPPGLIDFSSPCVFTYSPVPKPVTLLAKRDVVVGPQLIKLPQNVTIMMLRFALMKRLKGA</sequence>
<evidence type="ECO:0000313" key="1">
    <source>
        <dbReference type="EMBL" id="VDP90056.1"/>
    </source>
</evidence>
<dbReference type="AlphaFoldDB" id="A0A183B0P9"/>
<reference evidence="1 2" key="2">
    <citation type="submission" date="2018-11" db="EMBL/GenBank/DDBJ databases">
        <authorList>
            <consortium name="Pathogen Informatics"/>
        </authorList>
    </citation>
    <scope>NUCLEOTIDE SEQUENCE [LARGE SCALE GENOMIC DNA]</scope>
    <source>
        <strain evidence="1 2">Egypt</strain>
    </source>
</reference>
<evidence type="ECO:0000313" key="3">
    <source>
        <dbReference type="WBParaSite" id="ECPE_0001282101-mRNA-1"/>
    </source>
</evidence>
<gene>
    <name evidence="1" type="ORF">ECPE_LOCUS12784</name>
</gene>
<proteinExistence type="predicted"/>
<name>A0A183B0P9_9TREM</name>
<dbReference type="EMBL" id="UZAN01053604">
    <property type="protein sequence ID" value="VDP90056.1"/>
    <property type="molecule type" value="Genomic_DNA"/>
</dbReference>
<accession>A0A183B0P9</accession>
<evidence type="ECO:0000313" key="2">
    <source>
        <dbReference type="Proteomes" id="UP000272942"/>
    </source>
</evidence>
<organism evidence="3">
    <name type="scientific">Echinostoma caproni</name>
    <dbReference type="NCBI Taxonomy" id="27848"/>
    <lineage>
        <taxon>Eukaryota</taxon>
        <taxon>Metazoa</taxon>
        <taxon>Spiralia</taxon>
        <taxon>Lophotrochozoa</taxon>
        <taxon>Platyhelminthes</taxon>
        <taxon>Trematoda</taxon>
        <taxon>Digenea</taxon>
        <taxon>Plagiorchiida</taxon>
        <taxon>Echinostomata</taxon>
        <taxon>Echinostomatoidea</taxon>
        <taxon>Echinostomatidae</taxon>
        <taxon>Echinostoma</taxon>
    </lineage>
</organism>
<dbReference type="WBParaSite" id="ECPE_0001282101-mRNA-1">
    <property type="protein sequence ID" value="ECPE_0001282101-mRNA-1"/>
    <property type="gene ID" value="ECPE_0001282101"/>
</dbReference>
<reference evidence="3" key="1">
    <citation type="submission" date="2016-06" db="UniProtKB">
        <authorList>
            <consortium name="WormBaseParasite"/>
        </authorList>
    </citation>
    <scope>IDENTIFICATION</scope>
</reference>
<dbReference type="Proteomes" id="UP000272942">
    <property type="component" value="Unassembled WGS sequence"/>
</dbReference>
<protein>
    <submittedName>
        <fullName evidence="1 3">Uncharacterized protein</fullName>
    </submittedName>
</protein>
<keyword evidence="2" id="KW-1185">Reference proteome</keyword>